<dbReference type="Gene3D" id="2.10.150.10">
    <property type="entry name" value="Urease, beta subunit"/>
    <property type="match status" value="1"/>
</dbReference>
<dbReference type="NCBIfam" id="NF009671">
    <property type="entry name" value="PRK13192.1"/>
    <property type="match status" value="1"/>
</dbReference>
<dbReference type="EC" id="3.5.1.5" evidence="2"/>
<dbReference type="InterPro" id="IPR008223">
    <property type="entry name" value="Urease_gamma-beta_su"/>
</dbReference>
<evidence type="ECO:0000256" key="1">
    <source>
        <dbReference type="ARBA" id="ARBA00004897"/>
    </source>
</evidence>
<dbReference type="Proteomes" id="UP000184485">
    <property type="component" value="Unassembled WGS sequence"/>
</dbReference>
<keyword evidence="3" id="KW-0378">Hydrolase</keyword>
<dbReference type="Gene3D" id="3.30.280.10">
    <property type="entry name" value="Urease, gamma-like subunit"/>
    <property type="match status" value="1"/>
</dbReference>
<dbReference type="InterPro" id="IPR002019">
    <property type="entry name" value="Urease_beta-like"/>
</dbReference>
<organism evidence="5 6">
    <name type="scientific">Kaistia soli DSM 19436</name>
    <dbReference type="NCBI Taxonomy" id="1122133"/>
    <lineage>
        <taxon>Bacteria</taxon>
        <taxon>Pseudomonadati</taxon>
        <taxon>Pseudomonadota</taxon>
        <taxon>Alphaproteobacteria</taxon>
        <taxon>Hyphomicrobiales</taxon>
        <taxon>Kaistiaceae</taxon>
        <taxon>Kaistia</taxon>
    </lineage>
</organism>
<dbReference type="InterPro" id="IPR002026">
    <property type="entry name" value="Urease_gamma/gamma-beta_su"/>
</dbReference>
<keyword evidence="6" id="KW-1185">Reference proteome</keyword>
<dbReference type="NCBIfam" id="TIGR00193">
    <property type="entry name" value="urease_gam"/>
    <property type="match status" value="1"/>
</dbReference>
<dbReference type="GO" id="GO:0035550">
    <property type="term" value="C:urease complex"/>
    <property type="evidence" value="ECO:0007669"/>
    <property type="project" value="InterPro"/>
</dbReference>
<name>A0A1M4TZM2_9HYPH</name>
<dbReference type="PIRSF" id="PIRSF001225">
    <property type="entry name" value="Urease_gammabeta"/>
    <property type="match status" value="1"/>
</dbReference>
<comment type="pathway">
    <text evidence="1">Nitrogen metabolism; urea degradation; CO(2) and NH(3) from urea (urease route): step 1/1.</text>
</comment>
<dbReference type="PANTHER" id="PTHR33569:SF1">
    <property type="entry name" value="UREASE"/>
    <property type="match status" value="1"/>
</dbReference>
<proteinExistence type="predicted"/>
<accession>A0A1M4TZM2</accession>
<dbReference type="InterPro" id="IPR036463">
    <property type="entry name" value="Urease_gamma_sf"/>
</dbReference>
<reference evidence="5 6" key="1">
    <citation type="submission" date="2016-11" db="EMBL/GenBank/DDBJ databases">
        <authorList>
            <person name="Jaros S."/>
            <person name="Januszkiewicz K."/>
            <person name="Wedrychowicz H."/>
        </authorList>
    </citation>
    <scope>NUCLEOTIDE SEQUENCE [LARGE SCALE GENOMIC DNA]</scope>
    <source>
        <strain evidence="5 6">DSM 19436</strain>
    </source>
</reference>
<sequence length="232" mass="25348">MMNLTPTEMDRLVIFTAAEMARRNRALGIRLSHPEAVALLTDEVMLAARRDMPYAEIRDMASQLLTTDDVEPGVAEMVTMIYIECHFAEGTKVMALFEPISRGAAPLLDEVVPGEIIGGEGDIAMFADQPVVTLDVVNTGDRDVQVRSHSHFFEVNRALQFDRAATFGMKIDRPAGTGIRFEPGVVKTVRLVPIAGDRIVMGQAGLVNGPLDEPGARERSLELARARGYRGA</sequence>
<dbReference type="GO" id="GO:0016151">
    <property type="term" value="F:nickel cation binding"/>
    <property type="evidence" value="ECO:0007669"/>
    <property type="project" value="InterPro"/>
</dbReference>
<dbReference type="PANTHER" id="PTHR33569">
    <property type="entry name" value="UREASE"/>
    <property type="match status" value="1"/>
</dbReference>
<evidence type="ECO:0000256" key="3">
    <source>
        <dbReference type="ARBA" id="ARBA00022801"/>
    </source>
</evidence>
<dbReference type="Pfam" id="PF00699">
    <property type="entry name" value="Urease_beta"/>
    <property type="match status" value="1"/>
</dbReference>
<dbReference type="STRING" id="1122133.SAMN02745157_0308"/>
<dbReference type="Pfam" id="PF00547">
    <property type="entry name" value="Urease_gamma"/>
    <property type="match status" value="1"/>
</dbReference>
<evidence type="ECO:0000256" key="2">
    <source>
        <dbReference type="ARBA" id="ARBA00012934"/>
    </source>
</evidence>
<evidence type="ECO:0000256" key="4">
    <source>
        <dbReference type="ARBA" id="ARBA00047778"/>
    </source>
</evidence>
<dbReference type="SUPFAM" id="SSF51278">
    <property type="entry name" value="Urease, beta-subunit"/>
    <property type="match status" value="1"/>
</dbReference>
<dbReference type="AlphaFoldDB" id="A0A1M4TZM2"/>
<dbReference type="EMBL" id="FQUP01000001">
    <property type="protein sequence ID" value="SHE49962.1"/>
    <property type="molecule type" value="Genomic_DNA"/>
</dbReference>
<dbReference type="UniPathway" id="UPA00258">
    <property type="reaction ID" value="UER00370"/>
</dbReference>
<gene>
    <name evidence="5" type="ORF">SAMN02745157_0308</name>
</gene>
<dbReference type="GO" id="GO:0043419">
    <property type="term" value="P:urea catabolic process"/>
    <property type="evidence" value="ECO:0007669"/>
    <property type="project" value="UniProtKB-UniPathway"/>
</dbReference>
<dbReference type="GO" id="GO:0009039">
    <property type="term" value="F:urease activity"/>
    <property type="evidence" value="ECO:0007669"/>
    <property type="project" value="UniProtKB-EC"/>
</dbReference>
<comment type="catalytic activity">
    <reaction evidence="4">
        <text>urea + 2 H2O + H(+) = hydrogencarbonate + 2 NH4(+)</text>
        <dbReference type="Rhea" id="RHEA:20557"/>
        <dbReference type="ChEBI" id="CHEBI:15377"/>
        <dbReference type="ChEBI" id="CHEBI:15378"/>
        <dbReference type="ChEBI" id="CHEBI:16199"/>
        <dbReference type="ChEBI" id="CHEBI:17544"/>
        <dbReference type="ChEBI" id="CHEBI:28938"/>
        <dbReference type="EC" id="3.5.1.5"/>
    </reaction>
</comment>
<dbReference type="NCBIfam" id="TIGR00192">
    <property type="entry name" value="urease_beta"/>
    <property type="match status" value="1"/>
</dbReference>
<dbReference type="CDD" id="cd00407">
    <property type="entry name" value="Urease_beta"/>
    <property type="match status" value="1"/>
</dbReference>
<dbReference type="InterPro" id="IPR050069">
    <property type="entry name" value="Urease_subunit"/>
</dbReference>
<dbReference type="OrthoDB" id="9797217at2"/>
<evidence type="ECO:0000313" key="6">
    <source>
        <dbReference type="Proteomes" id="UP000184485"/>
    </source>
</evidence>
<evidence type="ECO:0000313" key="5">
    <source>
        <dbReference type="EMBL" id="SHE49962.1"/>
    </source>
</evidence>
<protein>
    <recommendedName>
        <fullName evidence="2">urease</fullName>
        <ecNumber evidence="2">3.5.1.5</ecNumber>
    </recommendedName>
</protein>
<dbReference type="SUPFAM" id="SSF54111">
    <property type="entry name" value="Urease, gamma-subunit"/>
    <property type="match status" value="1"/>
</dbReference>
<dbReference type="InterPro" id="IPR036461">
    <property type="entry name" value="Urease_betasu_sf"/>
</dbReference>
<dbReference type="RefSeq" id="WP_084526801.1">
    <property type="nucleotide sequence ID" value="NZ_FQUP01000001.1"/>
</dbReference>